<dbReference type="AlphaFoldDB" id="A0A6J4P740"/>
<dbReference type="EMBL" id="CADCUT010000106">
    <property type="protein sequence ID" value="CAA9407914.1"/>
    <property type="molecule type" value="Genomic_DNA"/>
</dbReference>
<name>A0A6J4P740_9ACTN</name>
<gene>
    <name evidence="1" type="ORF">AVDCRST_MAG03-1660</name>
</gene>
<protein>
    <submittedName>
        <fullName evidence="1">Uncharacterized protein</fullName>
    </submittedName>
</protein>
<organism evidence="1">
    <name type="scientific">uncultured Rubrobacteraceae bacterium</name>
    <dbReference type="NCBI Taxonomy" id="349277"/>
    <lineage>
        <taxon>Bacteria</taxon>
        <taxon>Bacillati</taxon>
        <taxon>Actinomycetota</taxon>
        <taxon>Rubrobacteria</taxon>
        <taxon>Rubrobacterales</taxon>
        <taxon>Rubrobacteraceae</taxon>
        <taxon>environmental samples</taxon>
    </lineage>
</organism>
<sequence>MQVQALYRKRLDSGLSPTTVRKVLGFSTSPRRVAEAVQGHSGLRLPYNPVLVGY</sequence>
<proteinExistence type="predicted"/>
<evidence type="ECO:0000313" key="1">
    <source>
        <dbReference type="EMBL" id="CAA9407914.1"/>
    </source>
</evidence>
<accession>A0A6J4P740</accession>
<reference evidence="1" key="1">
    <citation type="submission" date="2020-02" db="EMBL/GenBank/DDBJ databases">
        <authorList>
            <person name="Meier V. D."/>
        </authorList>
    </citation>
    <scope>NUCLEOTIDE SEQUENCE</scope>
    <source>
        <strain evidence="1">AVDCRST_MAG03</strain>
    </source>
</reference>